<proteinExistence type="inferred from homology"/>
<dbReference type="InterPro" id="IPR039920">
    <property type="entry name" value="MMS19"/>
</dbReference>
<dbReference type="PANTHER" id="PTHR12891:SF0">
    <property type="entry name" value="MMS19 NUCLEOTIDE EXCISION REPAIR PROTEIN HOMOLOG"/>
    <property type="match status" value="1"/>
</dbReference>
<dbReference type="Proteomes" id="UP001140206">
    <property type="component" value="Chromosome 4"/>
</dbReference>
<keyword evidence="3" id="KW-0677">Repeat</keyword>
<dbReference type="GO" id="GO:0005634">
    <property type="term" value="C:nucleus"/>
    <property type="evidence" value="ECO:0007669"/>
    <property type="project" value="UniProtKB-SubCell"/>
</dbReference>
<evidence type="ECO:0000313" key="9">
    <source>
        <dbReference type="Proteomes" id="UP001140206"/>
    </source>
</evidence>
<dbReference type="AlphaFoldDB" id="A0AAV8DPI0"/>
<dbReference type="InterPro" id="IPR029240">
    <property type="entry name" value="MMS19_N"/>
</dbReference>
<evidence type="ECO:0000256" key="5">
    <source>
        <dbReference type="RuleBase" id="RU367072"/>
    </source>
</evidence>
<dbReference type="GO" id="GO:0006281">
    <property type="term" value="P:DNA repair"/>
    <property type="evidence" value="ECO:0007669"/>
    <property type="project" value="UniProtKB-UniRule"/>
</dbReference>
<dbReference type="PANTHER" id="PTHR12891">
    <property type="entry name" value="DNA REPAIR/TRANSCRIPTION PROTEIN MET18/MMS19"/>
    <property type="match status" value="1"/>
</dbReference>
<dbReference type="Pfam" id="PF12460">
    <property type="entry name" value="MMS19_C"/>
    <property type="match status" value="1"/>
</dbReference>
<dbReference type="GO" id="GO:0051604">
    <property type="term" value="P:protein maturation"/>
    <property type="evidence" value="ECO:0007669"/>
    <property type="project" value="UniProtKB-UniRule"/>
</dbReference>
<comment type="subcellular location">
    <subcellularLocation>
        <location evidence="1 5">Nucleus</location>
    </subcellularLocation>
</comment>
<keyword evidence="5" id="KW-0227">DNA damage</keyword>
<dbReference type="EMBL" id="JAMFTS010000004">
    <property type="protein sequence ID" value="KAJ4768495.1"/>
    <property type="molecule type" value="Genomic_DNA"/>
</dbReference>
<dbReference type="SUPFAM" id="SSF48371">
    <property type="entry name" value="ARM repeat"/>
    <property type="match status" value="2"/>
</dbReference>
<dbReference type="InterPro" id="IPR016024">
    <property type="entry name" value="ARM-type_fold"/>
</dbReference>
<dbReference type="GO" id="GO:0097361">
    <property type="term" value="C:cytosolic [4Fe-4S] assembly targeting complex"/>
    <property type="evidence" value="ECO:0007669"/>
    <property type="project" value="UniProtKB-UniRule"/>
</dbReference>
<dbReference type="Gene3D" id="1.25.10.10">
    <property type="entry name" value="Leucine-rich Repeat Variant"/>
    <property type="match status" value="2"/>
</dbReference>
<feature type="domain" description="MMS19 C-terminal" evidence="6">
    <location>
        <begin position="663"/>
        <end position="1007"/>
    </location>
</feature>
<name>A0AAV8DPI0_9POAL</name>
<dbReference type="InterPro" id="IPR024687">
    <property type="entry name" value="MMS19_C"/>
</dbReference>
<gene>
    <name evidence="8" type="ORF">LUZ62_078870</name>
</gene>
<comment type="similarity">
    <text evidence="2 5">Belongs to the MET18/MMS19 family.</text>
</comment>
<protein>
    <recommendedName>
        <fullName evidence="5">MMS19 nucleotide excision repair protein</fullName>
    </recommendedName>
</protein>
<keyword evidence="4 5" id="KW-0539">Nucleus</keyword>
<feature type="domain" description="MMS19 N-terminal" evidence="7">
    <location>
        <begin position="46"/>
        <end position="311"/>
    </location>
</feature>
<comment type="caution">
    <text evidence="8">The sequence shown here is derived from an EMBL/GenBank/DDBJ whole genome shotgun (WGS) entry which is preliminary data.</text>
</comment>
<accession>A0AAV8DPI0</accession>
<dbReference type="Pfam" id="PF14500">
    <property type="entry name" value="MMS19_N"/>
    <property type="match status" value="1"/>
</dbReference>
<evidence type="ECO:0000256" key="2">
    <source>
        <dbReference type="ARBA" id="ARBA00009340"/>
    </source>
</evidence>
<reference evidence="8" key="1">
    <citation type="submission" date="2022-08" db="EMBL/GenBank/DDBJ databases">
        <authorList>
            <person name="Marques A."/>
        </authorList>
    </citation>
    <scope>NUCLEOTIDE SEQUENCE</scope>
    <source>
        <strain evidence="8">RhyPub2mFocal</strain>
        <tissue evidence="8">Leaves</tissue>
    </source>
</reference>
<evidence type="ECO:0000256" key="4">
    <source>
        <dbReference type="ARBA" id="ARBA00023242"/>
    </source>
</evidence>
<keyword evidence="9" id="KW-1185">Reference proteome</keyword>
<evidence type="ECO:0000256" key="1">
    <source>
        <dbReference type="ARBA" id="ARBA00004123"/>
    </source>
</evidence>
<sequence>MAEPSTWVPHIESFVDASRTSSQHDASLEAIATLVKKDIVSLLEVVREMEMYLTTTDNVIRSRGTLLLGEILVRISHKTLDRTAIDSLSDFFISRLADWVALRGTLIGCHAILCRKKEVGSISKSDVQKFSKVFFEEVDVRSLAANDRKLCYELLICVCTVHKEVATIQGEDLVYDILRSIDDEMDPTCLMLAFQLLQSAISLFPVLSDMAYQDAFDILSKYFPVYFTHGDASNDATREELSDILLNIFCSSPKFEPHIIPFLLEKLSTSFSLAKLDSLKYLRKCISCYGPDTMADHAEDLWRSLETVIFNKEEDRITKEALECFETAVSVLITPNRDTFFGLICQKIDSLLNRIAPEKQAELHALGSIFAIISRVSDSLCTRVFRKYFARLVNSLVESIKGSLNSEALYLVSEILSSCRGLIQRSPDSTEVISEKVSWLNILRNYSGDLSAALLKLVNAITSLKEESLVFKQENVLCAVKCLEVLATFPEGCSPITDETYDSILKSLALIISEMDRSTLLWKSTLEGLIQIGSVAENSIDRRRSLVYTALVVENLLSAFINSTLPLDLSLEALYGIGMVGKHQMEQVLQVVEEIIVVKLLKVCLEGEFVQADTLISLLQFYSGRIISWLSDAGDVSEVAMQFALHIWNQMENKNILKNIHVMGILDALMMTMKHLVSVSTINHQSVILQKSHEIILKSVSCPTEWFATAFQNPELLMSSPSSSVEDLNLISLFASVITALSAQTPLPPSNPNSSSNFVSNLFLFFFLRGHVPAAQALASTINKNPTDSKAIESCLSILSEDKTENKQFFKKDIITGFAWIGKGLVMRGDDSSKEIIQFLLKLVISSQHGLDAALSAADGFHIIMGDSDGCLNKKFHAVIKPLYKQRLYSTLVPVLLKSMKEANSKEVVCRAFGHVISDAPLTAVIGEAHKILLAVAHSIITLSMDIQNKDVVYSLLLVLSGILMDSTGKESIIENLHIVIGVLTQLVSYPHLMLVRETAIQCITSMSTLPHSKIYPVKPQVLKAVTRALDDKRRAVRQEAVRCRQAWSRGNMHIRRYKLLGRSLKKVWTEMVYGSWARLFIGFIRTPRVFPGKFV</sequence>
<organism evidence="8 9">
    <name type="scientific">Rhynchospora pubera</name>
    <dbReference type="NCBI Taxonomy" id="906938"/>
    <lineage>
        <taxon>Eukaryota</taxon>
        <taxon>Viridiplantae</taxon>
        <taxon>Streptophyta</taxon>
        <taxon>Embryophyta</taxon>
        <taxon>Tracheophyta</taxon>
        <taxon>Spermatophyta</taxon>
        <taxon>Magnoliopsida</taxon>
        <taxon>Liliopsida</taxon>
        <taxon>Poales</taxon>
        <taxon>Cyperaceae</taxon>
        <taxon>Cyperoideae</taxon>
        <taxon>Rhynchosporeae</taxon>
        <taxon>Rhynchospora</taxon>
    </lineage>
</organism>
<evidence type="ECO:0000259" key="7">
    <source>
        <dbReference type="Pfam" id="PF14500"/>
    </source>
</evidence>
<evidence type="ECO:0000313" key="8">
    <source>
        <dbReference type="EMBL" id="KAJ4768495.1"/>
    </source>
</evidence>
<dbReference type="GO" id="GO:0016226">
    <property type="term" value="P:iron-sulfur cluster assembly"/>
    <property type="evidence" value="ECO:0007669"/>
    <property type="project" value="UniProtKB-UniRule"/>
</dbReference>
<dbReference type="InterPro" id="IPR011989">
    <property type="entry name" value="ARM-like"/>
</dbReference>
<evidence type="ECO:0000259" key="6">
    <source>
        <dbReference type="Pfam" id="PF12460"/>
    </source>
</evidence>
<keyword evidence="5" id="KW-0234">DNA repair</keyword>
<evidence type="ECO:0000256" key="3">
    <source>
        <dbReference type="ARBA" id="ARBA00022737"/>
    </source>
</evidence>
<comment type="function">
    <text evidence="5">Key component of the cytosolic iron-sulfur protein assembly (CIA) complex, a multiprotein complex that mediates the incorporation of iron-sulfur cluster into apoproteins specifically involved in DNA metabolism and genomic integrity. In the CIA complex, MMS19 acts as an adapter between early-acting CIA components and a subset of cellular target iron-sulfur proteins.</text>
</comment>